<proteinExistence type="predicted"/>
<dbReference type="InterPro" id="IPR052155">
    <property type="entry name" value="Biofilm_reg_signaling"/>
</dbReference>
<dbReference type="CDD" id="cd01948">
    <property type="entry name" value="EAL"/>
    <property type="match status" value="1"/>
</dbReference>
<gene>
    <name evidence="2" type="ORF">DYI37_19205</name>
</gene>
<dbReference type="SUPFAM" id="SSF141868">
    <property type="entry name" value="EAL domain-like"/>
    <property type="match status" value="1"/>
</dbReference>
<evidence type="ECO:0000259" key="1">
    <source>
        <dbReference type="PROSITE" id="PS50883"/>
    </source>
</evidence>
<dbReference type="Gene3D" id="3.20.20.450">
    <property type="entry name" value="EAL domain"/>
    <property type="match status" value="1"/>
</dbReference>
<dbReference type="RefSeq" id="WP_116684913.1">
    <property type="nucleotide sequence ID" value="NZ_QURL01000014.1"/>
</dbReference>
<reference evidence="2 3" key="1">
    <citation type="submission" date="2018-08" db="EMBL/GenBank/DDBJ databases">
        <title>Fulvimarina sp. 85, whole genome shotgun sequence.</title>
        <authorList>
            <person name="Tuo L."/>
        </authorList>
    </citation>
    <scope>NUCLEOTIDE SEQUENCE [LARGE SCALE GENOMIC DNA]</scope>
    <source>
        <strain evidence="2 3">85</strain>
    </source>
</reference>
<dbReference type="Pfam" id="PF00563">
    <property type="entry name" value="EAL"/>
    <property type="match status" value="1"/>
</dbReference>
<protein>
    <submittedName>
        <fullName evidence="2">EAL domain-containing protein</fullName>
    </submittedName>
</protein>
<comment type="caution">
    <text evidence="2">The sequence shown here is derived from an EMBL/GenBank/DDBJ whole genome shotgun (WGS) entry which is preliminary data.</text>
</comment>
<organism evidence="2 3">
    <name type="scientific">Fulvimarina endophytica</name>
    <dbReference type="NCBI Taxonomy" id="2293836"/>
    <lineage>
        <taxon>Bacteria</taxon>
        <taxon>Pseudomonadati</taxon>
        <taxon>Pseudomonadota</taxon>
        <taxon>Alphaproteobacteria</taxon>
        <taxon>Hyphomicrobiales</taxon>
        <taxon>Aurantimonadaceae</taxon>
        <taxon>Fulvimarina</taxon>
    </lineage>
</organism>
<dbReference type="EMBL" id="QURL01000014">
    <property type="protein sequence ID" value="RFC61837.1"/>
    <property type="molecule type" value="Genomic_DNA"/>
</dbReference>
<dbReference type="PROSITE" id="PS50883">
    <property type="entry name" value="EAL"/>
    <property type="match status" value="1"/>
</dbReference>
<dbReference type="Proteomes" id="UP000264310">
    <property type="component" value="Unassembled WGS sequence"/>
</dbReference>
<accession>A0A371WXW8</accession>
<dbReference type="PANTHER" id="PTHR44757:SF2">
    <property type="entry name" value="BIOFILM ARCHITECTURE MAINTENANCE PROTEIN MBAA"/>
    <property type="match status" value="1"/>
</dbReference>
<dbReference type="OrthoDB" id="9814202at2"/>
<dbReference type="InterPro" id="IPR001633">
    <property type="entry name" value="EAL_dom"/>
</dbReference>
<evidence type="ECO:0000313" key="2">
    <source>
        <dbReference type="EMBL" id="RFC61837.1"/>
    </source>
</evidence>
<name>A0A371WXW8_9HYPH</name>
<keyword evidence="3" id="KW-1185">Reference proteome</keyword>
<dbReference type="PANTHER" id="PTHR44757">
    <property type="entry name" value="DIGUANYLATE CYCLASE DGCP"/>
    <property type="match status" value="1"/>
</dbReference>
<dbReference type="AlphaFoldDB" id="A0A371WXW8"/>
<dbReference type="InterPro" id="IPR035919">
    <property type="entry name" value="EAL_sf"/>
</dbReference>
<feature type="domain" description="EAL" evidence="1">
    <location>
        <begin position="1"/>
        <end position="224"/>
    </location>
</feature>
<dbReference type="SMART" id="SM00052">
    <property type="entry name" value="EAL"/>
    <property type="match status" value="1"/>
</dbReference>
<sequence length="231" mass="24361">MPIAASVSNHMASEKPGTVQLIMPGDFIPLTEASGLINAIGAFVTESACRRAASWPDDIKVSINVSAIQLRSAALVSQLAQAMAAHRVHPSRIEIEITETALLERGKQAAIIITALSALGVRIAMDGFGTGYSSLVHLREFKVDRIKIDRSFVTALCEDAGSAAIVRAMMSMARELGIQTTAEGIEQDIQLETISALGCGTAQGYLLSRPLEEYAADVLVRPTGAGIALAS</sequence>
<evidence type="ECO:0000313" key="3">
    <source>
        <dbReference type="Proteomes" id="UP000264310"/>
    </source>
</evidence>